<dbReference type="Proteomes" id="UP000736335">
    <property type="component" value="Unassembled WGS sequence"/>
</dbReference>
<dbReference type="PANTHER" id="PTHR44329:SF214">
    <property type="entry name" value="PROTEIN KINASE DOMAIN-CONTAINING PROTEIN"/>
    <property type="match status" value="1"/>
</dbReference>
<dbReference type="AlphaFoldDB" id="A0A9P6HGH9"/>
<comment type="caution">
    <text evidence="2">The sequence shown here is derived from an EMBL/GenBank/DDBJ whole genome shotgun (WGS) entry which is preliminary data.</text>
</comment>
<gene>
    <name evidence="2" type="ORF">BJ322DRAFT_1005297</name>
</gene>
<proteinExistence type="predicted"/>
<organism evidence="2 3">
    <name type="scientific">Thelephora terrestris</name>
    <dbReference type="NCBI Taxonomy" id="56493"/>
    <lineage>
        <taxon>Eukaryota</taxon>
        <taxon>Fungi</taxon>
        <taxon>Dikarya</taxon>
        <taxon>Basidiomycota</taxon>
        <taxon>Agaricomycotina</taxon>
        <taxon>Agaricomycetes</taxon>
        <taxon>Thelephorales</taxon>
        <taxon>Thelephoraceae</taxon>
        <taxon>Thelephora</taxon>
    </lineage>
</organism>
<keyword evidence="3" id="KW-1185">Reference proteome</keyword>
<dbReference type="PROSITE" id="PS00108">
    <property type="entry name" value="PROTEIN_KINASE_ST"/>
    <property type="match status" value="1"/>
</dbReference>
<dbReference type="InterPro" id="IPR000719">
    <property type="entry name" value="Prot_kinase_dom"/>
</dbReference>
<accession>A0A9P6HGH9</accession>
<dbReference type="Gene3D" id="1.10.510.10">
    <property type="entry name" value="Transferase(Phosphotransferase) domain 1"/>
    <property type="match status" value="1"/>
</dbReference>
<dbReference type="GO" id="GO:0005524">
    <property type="term" value="F:ATP binding"/>
    <property type="evidence" value="ECO:0007669"/>
    <property type="project" value="InterPro"/>
</dbReference>
<reference evidence="2" key="2">
    <citation type="submission" date="2020-11" db="EMBL/GenBank/DDBJ databases">
        <authorList>
            <consortium name="DOE Joint Genome Institute"/>
            <person name="Kuo A."/>
            <person name="Miyauchi S."/>
            <person name="Kiss E."/>
            <person name="Drula E."/>
            <person name="Kohler A."/>
            <person name="Sanchez-Garcia M."/>
            <person name="Andreopoulos B."/>
            <person name="Barry K.W."/>
            <person name="Bonito G."/>
            <person name="Buee M."/>
            <person name="Carver A."/>
            <person name="Chen C."/>
            <person name="Cichocki N."/>
            <person name="Clum A."/>
            <person name="Culley D."/>
            <person name="Crous P.W."/>
            <person name="Fauchery L."/>
            <person name="Girlanda M."/>
            <person name="Hayes R."/>
            <person name="Keri Z."/>
            <person name="Labutti K."/>
            <person name="Lipzen A."/>
            <person name="Lombard V."/>
            <person name="Magnuson J."/>
            <person name="Maillard F."/>
            <person name="Morin E."/>
            <person name="Murat C."/>
            <person name="Nolan M."/>
            <person name="Ohm R."/>
            <person name="Pangilinan J."/>
            <person name="Pereira M."/>
            <person name="Perotto S."/>
            <person name="Peter M."/>
            <person name="Riley R."/>
            <person name="Sitrit Y."/>
            <person name="Stielow B."/>
            <person name="Szollosi G."/>
            <person name="Zifcakova L."/>
            <person name="Stursova M."/>
            <person name="Spatafora J.W."/>
            <person name="Tedersoo L."/>
            <person name="Vaario L.-M."/>
            <person name="Yamada A."/>
            <person name="Yan M."/>
            <person name="Wang P."/>
            <person name="Xu J."/>
            <person name="Bruns T."/>
            <person name="Baldrian P."/>
            <person name="Vilgalys R."/>
            <person name="Henrissat B."/>
            <person name="Grigoriev I.V."/>
            <person name="Hibbett D."/>
            <person name="Nagy L.G."/>
            <person name="Martin F.M."/>
        </authorList>
    </citation>
    <scope>NUCLEOTIDE SEQUENCE</scope>
    <source>
        <strain evidence="2">UH-Tt-Lm1</strain>
    </source>
</reference>
<feature type="domain" description="Protein kinase" evidence="1">
    <location>
        <begin position="72"/>
        <end position="343"/>
    </location>
</feature>
<dbReference type="PROSITE" id="PS50011">
    <property type="entry name" value="PROTEIN_KINASE_DOM"/>
    <property type="match status" value="1"/>
</dbReference>
<reference evidence="2" key="1">
    <citation type="journal article" date="2020" name="Nat. Commun.">
        <title>Large-scale genome sequencing of mycorrhizal fungi provides insights into the early evolution of symbiotic traits.</title>
        <authorList>
            <person name="Miyauchi S."/>
            <person name="Kiss E."/>
            <person name="Kuo A."/>
            <person name="Drula E."/>
            <person name="Kohler A."/>
            <person name="Sanchez-Garcia M."/>
            <person name="Morin E."/>
            <person name="Andreopoulos B."/>
            <person name="Barry K.W."/>
            <person name="Bonito G."/>
            <person name="Buee M."/>
            <person name="Carver A."/>
            <person name="Chen C."/>
            <person name="Cichocki N."/>
            <person name="Clum A."/>
            <person name="Culley D."/>
            <person name="Crous P.W."/>
            <person name="Fauchery L."/>
            <person name="Girlanda M."/>
            <person name="Hayes R.D."/>
            <person name="Keri Z."/>
            <person name="LaButti K."/>
            <person name="Lipzen A."/>
            <person name="Lombard V."/>
            <person name="Magnuson J."/>
            <person name="Maillard F."/>
            <person name="Murat C."/>
            <person name="Nolan M."/>
            <person name="Ohm R.A."/>
            <person name="Pangilinan J."/>
            <person name="Pereira M.F."/>
            <person name="Perotto S."/>
            <person name="Peter M."/>
            <person name="Pfister S."/>
            <person name="Riley R."/>
            <person name="Sitrit Y."/>
            <person name="Stielow J.B."/>
            <person name="Szollosi G."/>
            <person name="Zifcakova L."/>
            <person name="Stursova M."/>
            <person name="Spatafora J.W."/>
            <person name="Tedersoo L."/>
            <person name="Vaario L.M."/>
            <person name="Yamada A."/>
            <person name="Yan M."/>
            <person name="Wang P."/>
            <person name="Xu J."/>
            <person name="Bruns T."/>
            <person name="Baldrian P."/>
            <person name="Vilgalys R."/>
            <person name="Dunand C."/>
            <person name="Henrissat B."/>
            <person name="Grigoriev I.V."/>
            <person name="Hibbett D."/>
            <person name="Nagy L.G."/>
            <person name="Martin F.M."/>
        </authorList>
    </citation>
    <scope>NUCLEOTIDE SEQUENCE</scope>
    <source>
        <strain evidence="2">UH-Tt-Lm1</strain>
    </source>
</reference>
<evidence type="ECO:0000313" key="2">
    <source>
        <dbReference type="EMBL" id="KAF9786282.1"/>
    </source>
</evidence>
<evidence type="ECO:0000313" key="3">
    <source>
        <dbReference type="Proteomes" id="UP000736335"/>
    </source>
</evidence>
<dbReference type="InterPro" id="IPR001245">
    <property type="entry name" value="Ser-Thr/Tyr_kinase_cat_dom"/>
</dbReference>
<dbReference type="SUPFAM" id="SSF56112">
    <property type="entry name" value="Protein kinase-like (PK-like)"/>
    <property type="match status" value="1"/>
</dbReference>
<evidence type="ECO:0000259" key="1">
    <source>
        <dbReference type="PROSITE" id="PS50011"/>
    </source>
</evidence>
<dbReference type="OrthoDB" id="346907at2759"/>
<protein>
    <submittedName>
        <fullName evidence="2">Kinase-like domain-containing protein</fullName>
    </submittedName>
</protein>
<dbReference type="Pfam" id="PF07714">
    <property type="entry name" value="PK_Tyr_Ser-Thr"/>
    <property type="match status" value="1"/>
</dbReference>
<keyword evidence="2" id="KW-0808">Transferase</keyword>
<dbReference type="GO" id="GO:0004674">
    <property type="term" value="F:protein serine/threonine kinase activity"/>
    <property type="evidence" value="ECO:0007669"/>
    <property type="project" value="TreeGrafter"/>
</dbReference>
<dbReference type="InterPro" id="IPR051681">
    <property type="entry name" value="Ser/Thr_Kinases-Pseudokinases"/>
</dbReference>
<name>A0A9P6HGH9_9AGAM</name>
<keyword evidence="2" id="KW-0418">Kinase</keyword>
<dbReference type="EMBL" id="WIUZ02000006">
    <property type="protein sequence ID" value="KAF9786282.1"/>
    <property type="molecule type" value="Genomic_DNA"/>
</dbReference>
<dbReference type="InterPro" id="IPR008271">
    <property type="entry name" value="Ser/Thr_kinase_AS"/>
</dbReference>
<dbReference type="PANTHER" id="PTHR44329">
    <property type="entry name" value="SERINE/THREONINE-PROTEIN KINASE TNNI3K-RELATED"/>
    <property type="match status" value="1"/>
</dbReference>
<sequence>MRFAPPFLPPEAQSYCLFLGSFALDISICTVQALDLQTLPPRLREKCLAVLCRICGRQGLLPNALQIPICYDRSDTPLYRGGFADVWKGQLQSRHVAVKVLRIYSTTDSAKTTSRFCREVVTWNTLRHPNVLSLIGVTMNKGEFAMASEWMANGNINEFVKVHWEVNRFELLEDAARGLIHIHSQGMIHGDLKGANILIDQNQRARLADFGLLTIVSDPTYFTASTSAAAGGTTRWMSPELLHPEHFGLDHSRPNKESDCYALGMVIYEVLSGQVPFPRCKDYIIIRKVVDGERPARPEGAKEVWFTDDLWKTLSLCWETQARDRPGIEAVLECLKRASTTWKPLPPQVNEGVRNDESDWDLTALQYVSLS</sequence>
<dbReference type="SMART" id="SM00220">
    <property type="entry name" value="S_TKc"/>
    <property type="match status" value="1"/>
</dbReference>
<dbReference type="InterPro" id="IPR011009">
    <property type="entry name" value="Kinase-like_dom_sf"/>
</dbReference>